<dbReference type="EMBL" id="JBBWUH010000003">
    <property type="protein sequence ID" value="KAK8174224.1"/>
    <property type="molecule type" value="Genomic_DNA"/>
</dbReference>
<feature type="region of interest" description="Disordered" evidence="5">
    <location>
        <begin position="28"/>
        <end position="80"/>
    </location>
</feature>
<dbReference type="InterPro" id="IPR002893">
    <property type="entry name" value="Znf_MYND"/>
</dbReference>
<evidence type="ECO:0000256" key="2">
    <source>
        <dbReference type="ARBA" id="ARBA00022771"/>
    </source>
</evidence>
<evidence type="ECO:0000256" key="1">
    <source>
        <dbReference type="ARBA" id="ARBA00022723"/>
    </source>
</evidence>
<keyword evidence="1" id="KW-0479">Metal-binding</keyword>
<feature type="compositionally biased region" description="Low complexity" evidence="5">
    <location>
        <begin position="62"/>
        <end position="75"/>
    </location>
</feature>
<keyword evidence="2 4" id="KW-0863">Zinc-finger</keyword>
<comment type="caution">
    <text evidence="7">The sequence shown here is derived from an EMBL/GenBank/DDBJ whole genome shotgun (WGS) entry which is preliminary data.</text>
</comment>
<keyword evidence="8" id="KW-1185">Reference proteome</keyword>
<feature type="region of interest" description="Disordered" evidence="5">
    <location>
        <begin position="1"/>
        <end position="20"/>
    </location>
</feature>
<dbReference type="Pfam" id="PF01753">
    <property type="entry name" value="zf-MYND"/>
    <property type="match status" value="1"/>
</dbReference>
<feature type="domain" description="MYND-type" evidence="6">
    <location>
        <begin position="78"/>
        <end position="120"/>
    </location>
</feature>
<evidence type="ECO:0000259" key="6">
    <source>
        <dbReference type="PROSITE" id="PS50865"/>
    </source>
</evidence>
<evidence type="ECO:0000256" key="5">
    <source>
        <dbReference type="SAM" id="MobiDB-lite"/>
    </source>
</evidence>
<name>A0ABR1Y0V9_9PEZI</name>
<gene>
    <name evidence="7" type="ORF">IWX90DRAFT_500578</name>
</gene>
<dbReference type="Gene3D" id="6.10.140.2220">
    <property type="match status" value="1"/>
</dbReference>
<reference evidence="7 8" key="1">
    <citation type="journal article" date="2022" name="G3 (Bethesda)">
        <title>Enemy or ally: a genomic approach to elucidate the lifestyle of Phyllosticta citrichinaensis.</title>
        <authorList>
            <person name="Buijs V.A."/>
            <person name="Groenewald J.Z."/>
            <person name="Haridas S."/>
            <person name="LaButti K.M."/>
            <person name="Lipzen A."/>
            <person name="Martin F.M."/>
            <person name="Barry K."/>
            <person name="Grigoriev I.V."/>
            <person name="Crous P.W."/>
            <person name="Seidl M.F."/>
        </authorList>
    </citation>
    <scope>NUCLEOTIDE SEQUENCE [LARGE SCALE GENOMIC DNA]</scope>
    <source>
        <strain evidence="7 8">CBS 129764</strain>
    </source>
</reference>
<sequence>MATLDGASTTVTGVDDDDEAQLNERVKAICGNPGSPPRAAAAQDADHSPEQDHHHHHHHHLSSSSSSTTTTTTTTPSCATCRRRDSKLPTGLIPCVRCKQALYCSLDCQESDERTHLPKCISRERARPVYQEYIDAYRLRVEDEYVFAGIATGVHNSTHQHPLKGFIRFLDHAEERGVVPRWWTAAARTECERQAWFGEGVLHPLDKINVIEKYQDPLKPMELRILAERVYGWPIPGFTYTGAEI</sequence>
<protein>
    <recommendedName>
        <fullName evidence="6">MYND-type domain-containing protein</fullName>
    </recommendedName>
</protein>
<proteinExistence type="predicted"/>
<evidence type="ECO:0000256" key="3">
    <source>
        <dbReference type="ARBA" id="ARBA00022833"/>
    </source>
</evidence>
<evidence type="ECO:0000313" key="7">
    <source>
        <dbReference type="EMBL" id="KAK8174224.1"/>
    </source>
</evidence>
<dbReference type="SUPFAM" id="SSF144232">
    <property type="entry name" value="HIT/MYND zinc finger-like"/>
    <property type="match status" value="1"/>
</dbReference>
<feature type="compositionally biased region" description="Polar residues" evidence="5">
    <location>
        <begin position="1"/>
        <end position="12"/>
    </location>
</feature>
<dbReference type="Proteomes" id="UP001456524">
    <property type="component" value="Unassembled WGS sequence"/>
</dbReference>
<feature type="compositionally biased region" description="Basic and acidic residues" evidence="5">
    <location>
        <begin position="44"/>
        <end position="53"/>
    </location>
</feature>
<keyword evidence="3" id="KW-0862">Zinc</keyword>
<evidence type="ECO:0000313" key="8">
    <source>
        <dbReference type="Proteomes" id="UP001456524"/>
    </source>
</evidence>
<evidence type="ECO:0000256" key="4">
    <source>
        <dbReference type="PROSITE-ProRule" id="PRU00134"/>
    </source>
</evidence>
<dbReference type="PROSITE" id="PS01360">
    <property type="entry name" value="ZF_MYND_1"/>
    <property type="match status" value="1"/>
</dbReference>
<organism evidence="7 8">
    <name type="scientific">Phyllosticta citrichinensis</name>
    <dbReference type="NCBI Taxonomy" id="1130410"/>
    <lineage>
        <taxon>Eukaryota</taxon>
        <taxon>Fungi</taxon>
        <taxon>Dikarya</taxon>
        <taxon>Ascomycota</taxon>
        <taxon>Pezizomycotina</taxon>
        <taxon>Dothideomycetes</taxon>
        <taxon>Dothideomycetes incertae sedis</taxon>
        <taxon>Botryosphaeriales</taxon>
        <taxon>Phyllostictaceae</taxon>
        <taxon>Phyllosticta</taxon>
    </lineage>
</organism>
<dbReference type="PROSITE" id="PS50865">
    <property type="entry name" value="ZF_MYND_2"/>
    <property type="match status" value="1"/>
</dbReference>
<accession>A0ABR1Y0V9</accession>